<keyword evidence="3" id="KW-1185">Reference proteome</keyword>
<dbReference type="AlphaFoldDB" id="A0A834MCX1"/>
<dbReference type="Gene3D" id="1.20.1070.10">
    <property type="entry name" value="Rhodopsin 7-helix transmembrane proteins"/>
    <property type="match status" value="1"/>
</dbReference>
<reference evidence="2" key="1">
    <citation type="submission" date="2020-08" db="EMBL/GenBank/DDBJ databases">
        <title>Genome sequencing and assembly of the red palm weevil Rhynchophorus ferrugineus.</title>
        <authorList>
            <person name="Dias G.B."/>
            <person name="Bergman C.M."/>
            <person name="Manee M."/>
        </authorList>
    </citation>
    <scope>NUCLEOTIDE SEQUENCE</scope>
    <source>
        <strain evidence="2">AA-2017</strain>
        <tissue evidence="2">Whole larva</tissue>
    </source>
</reference>
<keyword evidence="1" id="KW-1133">Transmembrane helix</keyword>
<comment type="caution">
    <text evidence="2">The sequence shown here is derived from an EMBL/GenBank/DDBJ whole genome shotgun (WGS) entry which is preliminary data.</text>
</comment>
<dbReference type="Proteomes" id="UP000625711">
    <property type="component" value="Unassembled WGS sequence"/>
</dbReference>
<evidence type="ECO:0008006" key="4">
    <source>
        <dbReference type="Google" id="ProtNLM"/>
    </source>
</evidence>
<feature type="transmembrane region" description="Helical" evidence="1">
    <location>
        <begin position="247"/>
        <end position="269"/>
    </location>
</feature>
<feature type="transmembrane region" description="Helical" evidence="1">
    <location>
        <begin position="32"/>
        <end position="52"/>
    </location>
</feature>
<protein>
    <recommendedName>
        <fullName evidence="4">G-protein coupled receptors family 1 profile domain-containing protein</fullName>
    </recommendedName>
</protein>
<name>A0A834MCX1_RHYFE</name>
<sequence>MEIEGNSTSISPDNTTDTETSYSSHEYFNLNWFLFLISLGTLVADIYVITIIRKYKSLQTYYNLLILKATWFHLGYIILGDILAIIVSLLSNGLKSEGFCFLRNLDFLCLGMVYFLMTVLAVDWFVAQYRPELHQKYFRTFKRGLCACYLMIMPEALVTSVYCYADEESIDLVRNIFKNVSFLLCLVVVVVMFILKRQRPLPLDSRKFEYSFKISCVFLLMCLPMNIDNFFRNYYHHVTDKTYQTVLVVLGDVAFAIFLMAPMVMMYMLSVSNKHFRVAYIRCCKNKKSKSYADENLDDEESGTGEQDNAVTYDKGFDSVQLAN</sequence>
<evidence type="ECO:0000313" key="3">
    <source>
        <dbReference type="Proteomes" id="UP000625711"/>
    </source>
</evidence>
<evidence type="ECO:0000256" key="1">
    <source>
        <dbReference type="SAM" id="Phobius"/>
    </source>
</evidence>
<feature type="transmembrane region" description="Helical" evidence="1">
    <location>
        <begin position="146"/>
        <end position="164"/>
    </location>
</feature>
<feature type="transmembrane region" description="Helical" evidence="1">
    <location>
        <begin position="64"/>
        <end position="90"/>
    </location>
</feature>
<dbReference type="SUPFAM" id="SSF81321">
    <property type="entry name" value="Family A G protein-coupled receptor-like"/>
    <property type="match status" value="1"/>
</dbReference>
<accession>A0A834MCX1</accession>
<keyword evidence="1" id="KW-0812">Transmembrane</keyword>
<dbReference type="EMBL" id="JAACXV010000374">
    <property type="protein sequence ID" value="KAF7279133.1"/>
    <property type="molecule type" value="Genomic_DNA"/>
</dbReference>
<evidence type="ECO:0000313" key="2">
    <source>
        <dbReference type="EMBL" id="KAF7279133.1"/>
    </source>
</evidence>
<organism evidence="2 3">
    <name type="scientific">Rhynchophorus ferrugineus</name>
    <name type="common">Red palm weevil</name>
    <name type="synonym">Curculio ferrugineus</name>
    <dbReference type="NCBI Taxonomy" id="354439"/>
    <lineage>
        <taxon>Eukaryota</taxon>
        <taxon>Metazoa</taxon>
        <taxon>Ecdysozoa</taxon>
        <taxon>Arthropoda</taxon>
        <taxon>Hexapoda</taxon>
        <taxon>Insecta</taxon>
        <taxon>Pterygota</taxon>
        <taxon>Neoptera</taxon>
        <taxon>Endopterygota</taxon>
        <taxon>Coleoptera</taxon>
        <taxon>Polyphaga</taxon>
        <taxon>Cucujiformia</taxon>
        <taxon>Curculionidae</taxon>
        <taxon>Dryophthorinae</taxon>
        <taxon>Rhynchophorus</taxon>
    </lineage>
</organism>
<dbReference type="OrthoDB" id="6784480at2759"/>
<keyword evidence="1" id="KW-0472">Membrane</keyword>
<feature type="transmembrane region" description="Helical" evidence="1">
    <location>
        <begin position="105"/>
        <end position="126"/>
    </location>
</feature>
<feature type="transmembrane region" description="Helical" evidence="1">
    <location>
        <begin position="207"/>
        <end position="227"/>
    </location>
</feature>
<proteinExistence type="predicted"/>
<gene>
    <name evidence="2" type="ORF">GWI33_007547</name>
</gene>
<feature type="transmembrane region" description="Helical" evidence="1">
    <location>
        <begin position="176"/>
        <end position="195"/>
    </location>
</feature>